<evidence type="ECO:0000313" key="4">
    <source>
        <dbReference type="Proteomes" id="UP000272316"/>
    </source>
</evidence>
<feature type="domain" description="Phage head morphogenesis" evidence="1">
    <location>
        <begin position="151"/>
        <end position="211"/>
    </location>
</feature>
<evidence type="ECO:0000259" key="1">
    <source>
        <dbReference type="Pfam" id="PF04233"/>
    </source>
</evidence>
<dbReference type="InterPro" id="IPR006528">
    <property type="entry name" value="Phage_head_morphogenesis_dom"/>
</dbReference>
<name>A0A3G8ZF32_9FLAO</name>
<dbReference type="KEGG" id="eva:EIB75_00855"/>
<gene>
    <name evidence="2" type="ORF">EIB75_00855</name>
    <name evidence="3" type="ORF">EIB75_10695</name>
</gene>
<proteinExistence type="predicted"/>
<dbReference type="AlphaFoldDB" id="A0A3G8ZF32"/>
<reference evidence="3" key="1">
    <citation type="submission" date="2018-11" db="EMBL/GenBank/DDBJ databases">
        <title>Proposal to divide the Flavobacteriaceae and reorganize its genera based on Amino Acid Identity values calculated from whole genome sequences.</title>
        <authorList>
            <person name="Nicholson A.C."/>
            <person name="Gulvik C.A."/>
            <person name="Whitney A.M."/>
            <person name="Humrighouse B.W."/>
            <person name="Bell M."/>
            <person name="Holmes B."/>
            <person name="Steigerwalt A."/>
            <person name="Villarma A."/>
            <person name="Sheth M."/>
            <person name="Batra D."/>
            <person name="Pryor J."/>
            <person name="Bernardet J.-F."/>
            <person name="Hugo C."/>
            <person name="Kampfer P."/>
            <person name="Newman J."/>
            <person name="Mcquiston J.R."/>
        </authorList>
    </citation>
    <scope>NUCLEOTIDE SEQUENCE [LARGE SCALE GENOMIC DNA]</scope>
    <source>
        <strain evidence="3">H6466</strain>
    </source>
</reference>
<accession>A0A3G8ZF32</accession>
<dbReference type="Gene3D" id="3.40.1350.120">
    <property type="match status" value="1"/>
</dbReference>
<reference evidence="4" key="2">
    <citation type="submission" date="2018-11" db="EMBL/GenBank/DDBJ databases">
        <title>Proposal to divide the Flavobacteriaceae and reorganize its genera based on Amino Acid Identity values calculated from whole genome sequences.</title>
        <authorList>
            <person name="Nicholson A.C."/>
            <person name="Gulvik C.A."/>
            <person name="Whitney A.M."/>
            <person name="Sheth M."/>
            <person name="Batra D."/>
            <person name="Pryor J."/>
            <person name="Bernardet J.-F."/>
            <person name="Hugo C."/>
            <person name="Kampfer P."/>
            <person name="Newman J.D."/>
            <person name="McQuiston J.R."/>
        </authorList>
    </citation>
    <scope>NUCLEOTIDE SEQUENCE [LARGE SCALE GENOMIC DNA]</scope>
    <source>
        <strain evidence="4">H6466</strain>
    </source>
</reference>
<dbReference type="EMBL" id="CP034160">
    <property type="protein sequence ID" value="AZI53891.1"/>
    <property type="molecule type" value="Genomic_DNA"/>
</dbReference>
<dbReference type="RefSeq" id="WP_124985386.1">
    <property type="nucleotide sequence ID" value="NZ_CP034160.1"/>
</dbReference>
<evidence type="ECO:0000313" key="3">
    <source>
        <dbReference type="EMBL" id="AZI55690.1"/>
    </source>
</evidence>
<dbReference type="KEGG" id="eva:EIB75_10695"/>
<dbReference type="Proteomes" id="UP000272316">
    <property type="component" value="Chromosome"/>
</dbReference>
<sequence length="477" mass="54121">MTEQYKPCDCDYCRTLNLAHNPEDNRTVFQKVLKTAEKAFKKLYEVGSYKPDDLTNVKEYKQLINETAKVFNLGISHEVPEEMKSYLEKDAFIFSGLKTHAQLSEARSFLKDADGNIRPYHLFEQDILKLNEKYNLNYLDAEWQFAQSSSQSAANWSALSDDERYNLQYRTAGDERVRASHDALNGTTLPKKSAFWISYYPPNGWRCRCIAILVLASKYPATDLDKATSAAEKATTQIGKNGKNKLEMFRFNPGIEKRLFPKGNAYVPKHCDGAKLNLSGLIGLSKFVLNAENERCQAKKIIEGLAEKKWNINQVLKSPRENQFKTIFTDESGGTVKEHLLITKGDDYSELLKVAKSFAKSGKNVELLPEINSKEKTARKIVFPNLQSEKSNPDLRVGNSFFDLKRPAAIKNIVGNANKADKQGAIAIISDSRLDKVLTDAIMLERVRDIFKGDYSFSKVLFYHKNKLSVFNRTGDK</sequence>
<dbReference type="EMBL" id="CP034160">
    <property type="protein sequence ID" value="AZI55690.1"/>
    <property type="molecule type" value="Genomic_DNA"/>
</dbReference>
<dbReference type="Pfam" id="PF04233">
    <property type="entry name" value="Phage_Mu_F"/>
    <property type="match status" value="1"/>
</dbReference>
<evidence type="ECO:0000313" key="2">
    <source>
        <dbReference type="EMBL" id="AZI53891.1"/>
    </source>
</evidence>
<protein>
    <recommendedName>
        <fullName evidence="1">Phage head morphogenesis domain-containing protein</fullName>
    </recommendedName>
</protein>
<organism evidence="3 4">
    <name type="scientific">Epilithonimonas vandammei</name>
    <dbReference type="NCBI Taxonomy" id="2487072"/>
    <lineage>
        <taxon>Bacteria</taxon>
        <taxon>Pseudomonadati</taxon>
        <taxon>Bacteroidota</taxon>
        <taxon>Flavobacteriia</taxon>
        <taxon>Flavobacteriales</taxon>
        <taxon>Weeksellaceae</taxon>
        <taxon>Chryseobacterium group</taxon>
        <taxon>Epilithonimonas</taxon>
    </lineage>
</organism>